<dbReference type="InterPro" id="IPR004274">
    <property type="entry name" value="FCP1_dom"/>
</dbReference>
<dbReference type="InterPro" id="IPR001810">
    <property type="entry name" value="F-box_dom"/>
</dbReference>
<feature type="compositionally biased region" description="Basic residues" evidence="1">
    <location>
        <begin position="406"/>
        <end position="415"/>
    </location>
</feature>
<dbReference type="Gene3D" id="3.80.10.10">
    <property type="entry name" value="Ribonuclease Inhibitor"/>
    <property type="match status" value="1"/>
</dbReference>
<dbReference type="SUPFAM" id="SSF56784">
    <property type="entry name" value="HAD-like"/>
    <property type="match status" value="1"/>
</dbReference>
<dbReference type="OrthoDB" id="5295250at2759"/>
<dbReference type="InterPro" id="IPR011948">
    <property type="entry name" value="Dullard_phosphatase"/>
</dbReference>
<proteinExistence type="predicted"/>
<dbReference type="PANTHER" id="PTHR12210">
    <property type="entry name" value="DULLARD PROTEIN PHOSPHATASE"/>
    <property type="match status" value="1"/>
</dbReference>
<dbReference type="InterPro" id="IPR050365">
    <property type="entry name" value="TIM50"/>
</dbReference>
<dbReference type="STRING" id="246404.A0A507FKJ1"/>
<dbReference type="SUPFAM" id="SSF81383">
    <property type="entry name" value="F-box domain"/>
    <property type="match status" value="1"/>
</dbReference>
<dbReference type="Gene3D" id="1.20.1280.50">
    <property type="match status" value="1"/>
</dbReference>
<organism evidence="4 5">
    <name type="scientific">Chytriomyces confervae</name>
    <dbReference type="NCBI Taxonomy" id="246404"/>
    <lineage>
        <taxon>Eukaryota</taxon>
        <taxon>Fungi</taxon>
        <taxon>Fungi incertae sedis</taxon>
        <taxon>Chytridiomycota</taxon>
        <taxon>Chytridiomycota incertae sedis</taxon>
        <taxon>Chytridiomycetes</taxon>
        <taxon>Chytridiales</taxon>
        <taxon>Chytriomycetaceae</taxon>
        <taxon>Chytriomyces</taxon>
    </lineage>
</organism>
<dbReference type="Pfam" id="PF03031">
    <property type="entry name" value="NIF"/>
    <property type="match status" value="1"/>
</dbReference>
<evidence type="ECO:0000259" key="2">
    <source>
        <dbReference type="PROSITE" id="PS50181"/>
    </source>
</evidence>
<reference evidence="4 5" key="1">
    <citation type="journal article" date="2019" name="Sci. Rep.">
        <title>Comparative genomics of chytrid fungi reveal insights into the obligate biotrophic and pathogenic lifestyle of Synchytrium endobioticum.</title>
        <authorList>
            <person name="van de Vossenberg B.T.L.H."/>
            <person name="Warris S."/>
            <person name="Nguyen H.D.T."/>
            <person name="van Gent-Pelzer M.P.E."/>
            <person name="Joly D.L."/>
            <person name="van de Geest H.C."/>
            <person name="Bonants P.J.M."/>
            <person name="Smith D.S."/>
            <person name="Levesque C.A."/>
            <person name="van der Lee T.A.J."/>
        </authorList>
    </citation>
    <scope>NUCLEOTIDE SEQUENCE [LARGE SCALE GENOMIC DNA]</scope>
    <source>
        <strain evidence="4 5">CBS 675.73</strain>
    </source>
</reference>
<evidence type="ECO:0000313" key="5">
    <source>
        <dbReference type="Proteomes" id="UP000320333"/>
    </source>
</evidence>
<accession>A0A507FKJ1</accession>
<gene>
    <name evidence="4" type="ORF">CcCBS67573_g02794</name>
</gene>
<evidence type="ECO:0008006" key="6">
    <source>
        <dbReference type="Google" id="ProtNLM"/>
    </source>
</evidence>
<dbReference type="PROSITE" id="PS50181">
    <property type="entry name" value="FBOX"/>
    <property type="match status" value="1"/>
</dbReference>
<sequence length="634" mass="70765">MGTCMLDTLPSELWLHTLEYLDTSDLITCVHLSRRWRRVMFSDLLCTSLFGGVWLDPLSNTSHKSLLKHGLPALCVKKLLIPFVPEDVLSEDEMDETDVEMEKLSHPQTTFEFPNVSQIMITGAFISAEAVVRHLTPSVTHLDLSDCSASFRSPLQLELLQRINAAITTLTISSHLSQPMIPLLSSLSSISSLSILLIKRITDIEPIVATLPHLKHLSIARIRNVFHAHRFHLPETGLQELQTLKMLGMEAMFTEDIALFVRKMVASARNLKELCLGCNGSSSGYDPNRYRRRVLADTGSGCAAGAGGGGANSALGEVVSQLTREGLLDSKCLNSHQLNQVLGATNADRTGTTAARGNTAHSLTNAMNTNYNSSSAEETTSEFDPFDTEARTDSDSSAASTASQSKKLRRVRRKRVETGSQLASSTSENTSFFSFAGIGEWFGYRKQHKQRVLRPLRQQKELPKKTLVLDLDETLVHSTSMGSRHHDHIIEVLVDKHVCLYYVYKRPGVDLFLKKVSEWYKVVIFTASMPEYADPVIDWLDKDRKLISRRYFRQSCTPHENGHFTKDLSIVEPDLSSVVLLDNSPVSFAVNPENAIPIETWTHDLNDEALFELLPFLDALRFADDVRSILGLRI</sequence>
<dbReference type="SMART" id="SM00577">
    <property type="entry name" value="CPDc"/>
    <property type="match status" value="1"/>
</dbReference>
<dbReference type="Pfam" id="PF12937">
    <property type="entry name" value="F-box-like"/>
    <property type="match status" value="1"/>
</dbReference>
<dbReference type="Gene3D" id="3.40.50.1000">
    <property type="entry name" value="HAD superfamily/HAD-like"/>
    <property type="match status" value="1"/>
</dbReference>
<dbReference type="CDD" id="cd07521">
    <property type="entry name" value="HAD_FCP1-like"/>
    <property type="match status" value="1"/>
</dbReference>
<dbReference type="AlphaFoldDB" id="A0A507FKJ1"/>
<dbReference type="PROSITE" id="PS50969">
    <property type="entry name" value="FCP1"/>
    <property type="match status" value="1"/>
</dbReference>
<dbReference type="GO" id="GO:0016791">
    <property type="term" value="F:phosphatase activity"/>
    <property type="evidence" value="ECO:0007669"/>
    <property type="project" value="InterPro"/>
</dbReference>
<feature type="compositionally biased region" description="Low complexity" evidence="1">
    <location>
        <begin position="395"/>
        <end position="405"/>
    </location>
</feature>
<feature type="compositionally biased region" description="Low complexity" evidence="1">
    <location>
        <begin position="349"/>
        <end position="360"/>
    </location>
</feature>
<evidence type="ECO:0000313" key="4">
    <source>
        <dbReference type="EMBL" id="TPX75948.1"/>
    </source>
</evidence>
<feature type="compositionally biased region" description="Polar residues" evidence="1">
    <location>
        <begin position="361"/>
        <end position="378"/>
    </location>
</feature>
<dbReference type="FunFam" id="3.40.50.1000:FF:000093">
    <property type="entry name" value="NLI interacting factor-like phosphatase family protein"/>
    <property type="match status" value="1"/>
</dbReference>
<protein>
    <recommendedName>
        <fullName evidence="6">FCP1 homology domain-containing protein</fullName>
    </recommendedName>
</protein>
<comment type="caution">
    <text evidence="4">The sequence shown here is derived from an EMBL/GenBank/DDBJ whole genome shotgun (WGS) entry which is preliminary data.</text>
</comment>
<dbReference type="Proteomes" id="UP000320333">
    <property type="component" value="Unassembled WGS sequence"/>
</dbReference>
<dbReference type="InterPro" id="IPR023214">
    <property type="entry name" value="HAD_sf"/>
</dbReference>
<dbReference type="EMBL" id="QEAP01000063">
    <property type="protein sequence ID" value="TPX75948.1"/>
    <property type="molecule type" value="Genomic_DNA"/>
</dbReference>
<evidence type="ECO:0000256" key="1">
    <source>
        <dbReference type="SAM" id="MobiDB-lite"/>
    </source>
</evidence>
<name>A0A507FKJ1_9FUNG</name>
<dbReference type="InterPro" id="IPR036412">
    <property type="entry name" value="HAD-like_sf"/>
</dbReference>
<dbReference type="InterPro" id="IPR032675">
    <property type="entry name" value="LRR_dom_sf"/>
</dbReference>
<dbReference type="SUPFAM" id="SSF52047">
    <property type="entry name" value="RNI-like"/>
    <property type="match status" value="1"/>
</dbReference>
<dbReference type="NCBIfam" id="TIGR02251">
    <property type="entry name" value="HIF-SF_euk"/>
    <property type="match status" value="1"/>
</dbReference>
<feature type="domain" description="FCP1 homology" evidence="3">
    <location>
        <begin position="460"/>
        <end position="620"/>
    </location>
</feature>
<dbReference type="InterPro" id="IPR036047">
    <property type="entry name" value="F-box-like_dom_sf"/>
</dbReference>
<keyword evidence="5" id="KW-1185">Reference proteome</keyword>
<evidence type="ECO:0000259" key="3">
    <source>
        <dbReference type="PROSITE" id="PS50969"/>
    </source>
</evidence>
<feature type="domain" description="F-box" evidence="2">
    <location>
        <begin position="3"/>
        <end position="49"/>
    </location>
</feature>
<feature type="region of interest" description="Disordered" evidence="1">
    <location>
        <begin position="349"/>
        <end position="422"/>
    </location>
</feature>